<evidence type="ECO:0000313" key="3">
    <source>
        <dbReference type="Proteomes" id="UP000465240"/>
    </source>
</evidence>
<gene>
    <name evidence="2" type="ORF">MPRG_64330</name>
</gene>
<sequence>MNDEPLIGRCAEIGTAGVSRVDPVGESGVGGATIDAQVDRIVAALHSYRHRGIHECDIQGSVAAVLAHAGLDFVRECVLSVRDRPDFVVGGQVDGPFPARPSRPPRPFGRGTNSGRRRMTLRYRGLSDFGAAAMTARSKGGLTWGL</sequence>
<dbReference type="RefSeq" id="WP_162951700.1">
    <property type="nucleotide sequence ID" value="NZ_BLKX01000003.1"/>
</dbReference>
<feature type="region of interest" description="Disordered" evidence="1">
    <location>
        <begin position="93"/>
        <end position="117"/>
    </location>
</feature>
<organism evidence="2 3">
    <name type="scientific">Mycobacterium paragordonae</name>
    <dbReference type="NCBI Taxonomy" id="1389713"/>
    <lineage>
        <taxon>Bacteria</taxon>
        <taxon>Bacillati</taxon>
        <taxon>Actinomycetota</taxon>
        <taxon>Actinomycetes</taxon>
        <taxon>Mycobacteriales</taxon>
        <taxon>Mycobacteriaceae</taxon>
        <taxon>Mycobacterium</taxon>
    </lineage>
</organism>
<feature type="compositionally biased region" description="Pro residues" evidence="1">
    <location>
        <begin position="98"/>
        <end position="107"/>
    </location>
</feature>
<reference evidence="2 3" key="1">
    <citation type="journal article" date="2019" name="Emerg. Microbes Infect.">
        <title>Comprehensive subspecies identification of 175 nontuberculous mycobacteria species based on 7547 genomic profiles.</title>
        <authorList>
            <person name="Matsumoto Y."/>
            <person name="Kinjo T."/>
            <person name="Motooka D."/>
            <person name="Nabeya D."/>
            <person name="Jung N."/>
            <person name="Uechi K."/>
            <person name="Horii T."/>
            <person name="Iida T."/>
            <person name="Fujita J."/>
            <person name="Nakamura S."/>
        </authorList>
    </citation>
    <scope>NUCLEOTIDE SEQUENCE [LARGE SCALE GENOMIC DNA]</scope>
    <source>
        <strain evidence="2 3">JCM 18565</strain>
    </source>
</reference>
<protein>
    <submittedName>
        <fullName evidence="2">Uncharacterized protein</fullName>
    </submittedName>
</protein>
<name>A0ABQ1CG12_9MYCO</name>
<accession>A0ABQ1CG12</accession>
<evidence type="ECO:0000256" key="1">
    <source>
        <dbReference type="SAM" id="MobiDB-lite"/>
    </source>
</evidence>
<evidence type="ECO:0000313" key="2">
    <source>
        <dbReference type="EMBL" id="GFG83157.1"/>
    </source>
</evidence>
<dbReference type="Proteomes" id="UP000465240">
    <property type="component" value="Unassembled WGS sequence"/>
</dbReference>
<proteinExistence type="predicted"/>
<comment type="caution">
    <text evidence="2">The sequence shown here is derived from an EMBL/GenBank/DDBJ whole genome shotgun (WGS) entry which is preliminary data.</text>
</comment>
<keyword evidence="3" id="KW-1185">Reference proteome</keyword>
<dbReference type="EMBL" id="BLKX01000003">
    <property type="protein sequence ID" value="GFG83157.1"/>
    <property type="molecule type" value="Genomic_DNA"/>
</dbReference>